<evidence type="ECO:0000313" key="4">
    <source>
        <dbReference type="EMBL" id="GAA2585645.1"/>
    </source>
</evidence>
<dbReference type="InterPro" id="IPR012223">
    <property type="entry name" value="TEII"/>
</dbReference>
<dbReference type="InterPro" id="IPR001031">
    <property type="entry name" value="Thioesterase"/>
</dbReference>
<evidence type="ECO:0000259" key="3">
    <source>
        <dbReference type="SMART" id="SM00824"/>
    </source>
</evidence>
<dbReference type="PANTHER" id="PTHR11487:SF0">
    <property type="entry name" value="S-ACYL FATTY ACID SYNTHASE THIOESTERASE, MEDIUM CHAIN"/>
    <property type="match status" value="1"/>
</dbReference>
<protein>
    <submittedName>
        <fullName evidence="4">Alpha/beta fold hydrolase</fullName>
    </submittedName>
</protein>
<dbReference type="GO" id="GO:0016787">
    <property type="term" value="F:hydrolase activity"/>
    <property type="evidence" value="ECO:0007669"/>
    <property type="project" value="UniProtKB-KW"/>
</dbReference>
<comment type="similarity">
    <text evidence="1">Belongs to the thioesterase family.</text>
</comment>
<comment type="caution">
    <text evidence="4">The sequence shown here is derived from an EMBL/GenBank/DDBJ whole genome shotgun (WGS) entry which is preliminary data.</text>
</comment>
<dbReference type="SMART" id="SM00824">
    <property type="entry name" value="PKS_TE"/>
    <property type="match status" value="1"/>
</dbReference>
<organism evidence="4 5">
    <name type="scientific">Actinomadura fulvescens</name>
    <dbReference type="NCBI Taxonomy" id="46160"/>
    <lineage>
        <taxon>Bacteria</taxon>
        <taxon>Bacillati</taxon>
        <taxon>Actinomycetota</taxon>
        <taxon>Actinomycetes</taxon>
        <taxon>Streptosporangiales</taxon>
        <taxon>Thermomonosporaceae</taxon>
        <taxon>Actinomadura</taxon>
    </lineage>
</organism>
<dbReference type="PANTHER" id="PTHR11487">
    <property type="entry name" value="THIOESTERASE"/>
    <property type="match status" value="1"/>
</dbReference>
<name>A0ABP6BW31_9ACTN</name>
<evidence type="ECO:0000256" key="1">
    <source>
        <dbReference type="ARBA" id="ARBA00007169"/>
    </source>
</evidence>
<proteinExistence type="inferred from homology"/>
<dbReference type="Pfam" id="PF00975">
    <property type="entry name" value="Thioesterase"/>
    <property type="match status" value="1"/>
</dbReference>
<dbReference type="RefSeq" id="WP_344539521.1">
    <property type="nucleotide sequence ID" value="NZ_BAAATD010000002.1"/>
</dbReference>
<gene>
    <name evidence="4" type="ORF">GCM10010411_17960</name>
</gene>
<evidence type="ECO:0000313" key="5">
    <source>
        <dbReference type="Proteomes" id="UP001501509"/>
    </source>
</evidence>
<dbReference type="Proteomes" id="UP001501509">
    <property type="component" value="Unassembled WGS sequence"/>
</dbReference>
<dbReference type="InterPro" id="IPR029058">
    <property type="entry name" value="AB_hydrolase_fold"/>
</dbReference>
<accession>A0ABP6BW31</accession>
<dbReference type="Gene3D" id="3.40.50.1820">
    <property type="entry name" value="alpha/beta hydrolase"/>
    <property type="match status" value="1"/>
</dbReference>
<reference evidence="5" key="1">
    <citation type="journal article" date="2019" name="Int. J. Syst. Evol. Microbiol.">
        <title>The Global Catalogue of Microorganisms (GCM) 10K type strain sequencing project: providing services to taxonomists for standard genome sequencing and annotation.</title>
        <authorList>
            <consortium name="The Broad Institute Genomics Platform"/>
            <consortium name="The Broad Institute Genome Sequencing Center for Infectious Disease"/>
            <person name="Wu L."/>
            <person name="Ma J."/>
        </authorList>
    </citation>
    <scope>NUCLEOTIDE SEQUENCE [LARGE SCALE GENOMIC DNA]</scope>
    <source>
        <strain evidence="5">JCM 6833</strain>
    </source>
</reference>
<dbReference type="InterPro" id="IPR020802">
    <property type="entry name" value="TesA-like"/>
</dbReference>
<keyword evidence="2 4" id="KW-0378">Hydrolase</keyword>
<keyword evidence="5" id="KW-1185">Reference proteome</keyword>
<dbReference type="SUPFAM" id="SSF53474">
    <property type="entry name" value="alpha/beta-Hydrolases"/>
    <property type="match status" value="1"/>
</dbReference>
<evidence type="ECO:0000256" key="2">
    <source>
        <dbReference type="ARBA" id="ARBA00022801"/>
    </source>
</evidence>
<sequence length="261" mass="27533">MTWTGTSTAGPAVSIRSDWLRQGFPADAGAPTVVCFPHAGGSAGFFAPLAEALAPAVRVLAVQYPGRLDRRGEPPLEDLRELARRTAAAIAEDGPGIAPLAFFGHSMGSLVAYEAALLGERGLGHTPDVLFVSGGRTPGSSRVDPAVLRSDESLIETVLRLGGTSRALLESADLRELVMPALRADYRALRAYTAVPGTRIGCPIIALAGSDDPVANPVEVARWRDHTAGRFRFRVFPGDHFYLTPRLADVADAVRAGLGIS</sequence>
<feature type="domain" description="Thioesterase TesA-like" evidence="3">
    <location>
        <begin position="34"/>
        <end position="258"/>
    </location>
</feature>
<dbReference type="EMBL" id="BAAATD010000002">
    <property type="protein sequence ID" value="GAA2585645.1"/>
    <property type="molecule type" value="Genomic_DNA"/>
</dbReference>